<sequence>MALSAWGFTDLPSYTDTYDPNEKDIVIKTNNWLNDEAAEEKTRQGLTAFVALDDAFMSIADPSQNNGQYFPLKIT</sequence>
<proteinExistence type="predicted"/>
<dbReference type="EMBL" id="CBSD020000053">
    <property type="protein sequence ID" value="CDG75408.1"/>
    <property type="molecule type" value="Genomic_DNA"/>
</dbReference>
<evidence type="ECO:0000313" key="2">
    <source>
        <dbReference type="Proteomes" id="UP000019193"/>
    </source>
</evidence>
<protein>
    <submittedName>
        <fullName evidence="1">Phospholipase D</fullName>
    </submittedName>
</protein>
<keyword evidence="2" id="KW-1185">Reference proteome</keyword>
<reference evidence="1 2" key="1">
    <citation type="submission" date="2013-06" db="EMBL/GenBank/DDBJ databases">
        <title>Comparative analysis of genomes of multi-drug Acinetobacter sp. from Colombian Hospitals.</title>
        <authorList>
            <person name="Barreto-Hernandez E."/>
            <person name="Gonzalez E.B."/>
            <person name="Cepeda L.A."/>
            <person name="Valenzuela E.M."/>
            <person name="Falquet L."/>
            <person name="Reguero M.T."/>
            <person name="Mantilla R."/>
        </authorList>
    </citation>
    <scope>NUCLEOTIDE SEQUENCE [LARGE SCALE GENOMIC DNA]</scope>
    <source>
        <strain evidence="1 2">28F</strain>
    </source>
</reference>
<accession>A0AA36NW66</accession>
<dbReference type="Proteomes" id="UP000019193">
    <property type="component" value="Unassembled WGS sequence"/>
</dbReference>
<evidence type="ECO:0000313" key="1">
    <source>
        <dbReference type="EMBL" id="CDG75408.1"/>
    </source>
</evidence>
<dbReference type="AlphaFoldDB" id="A0AA36NW66"/>
<organism evidence="1 2">
    <name type="scientific">Acinetobacter nosocomialis 28F</name>
    <dbReference type="NCBI Taxonomy" id="1147131"/>
    <lineage>
        <taxon>Bacteria</taxon>
        <taxon>Pseudomonadati</taxon>
        <taxon>Pseudomonadota</taxon>
        <taxon>Gammaproteobacteria</taxon>
        <taxon>Moraxellales</taxon>
        <taxon>Moraxellaceae</taxon>
        <taxon>Acinetobacter</taxon>
        <taxon>Acinetobacter calcoaceticus/baumannii complex</taxon>
    </lineage>
</organism>
<comment type="caution">
    <text evidence="1">The sequence shown here is derived from an EMBL/GenBank/DDBJ whole genome shotgun (WGS) entry which is preliminary data.</text>
</comment>
<gene>
    <name evidence="1" type="ORF">ANICBIBUN_18393</name>
</gene>
<name>A0AA36NW66_ACINO</name>